<dbReference type="AlphaFoldDB" id="A0AAD7A7P3"/>
<evidence type="ECO:0000256" key="9">
    <source>
        <dbReference type="ARBA" id="ARBA00023033"/>
    </source>
</evidence>
<evidence type="ECO:0000256" key="10">
    <source>
        <dbReference type="ARBA" id="ARBA00023157"/>
    </source>
</evidence>
<gene>
    <name evidence="19" type="ORF">DFH08DRAFT_1078861</name>
</gene>
<evidence type="ECO:0000256" key="5">
    <source>
        <dbReference type="ARBA" id="ARBA00022729"/>
    </source>
</evidence>
<dbReference type="GO" id="GO:0016787">
    <property type="term" value="F:hydrolase activity"/>
    <property type="evidence" value="ECO:0007669"/>
    <property type="project" value="UniProtKB-KW"/>
</dbReference>
<comment type="cofactor">
    <cofactor evidence="1">
        <name>Cu(2+)</name>
        <dbReference type="ChEBI" id="CHEBI:29036"/>
    </cofactor>
</comment>
<protein>
    <recommendedName>
        <fullName evidence="15">lytic cellulose monooxygenase (C4-dehydrogenating)</fullName>
        <ecNumber evidence="15">1.14.99.56</ecNumber>
    </recommendedName>
</protein>
<feature type="signal peptide" evidence="17">
    <location>
        <begin position="1"/>
        <end position="19"/>
    </location>
</feature>
<feature type="domain" description="Auxiliary Activity family 9 catalytic" evidence="18">
    <location>
        <begin position="20"/>
        <end position="272"/>
    </location>
</feature>
<keyword evidence="8" id="KW-0186">Copper</keyword>
<evidence type="ECO:0000256" key="13">
    <source>
        <dbReference type="ARBA" id="ARBA00044502"/>
    </source>
</evidence>
<keyword evidence="12" id="KW-0624">Polysaccharide degradation</keyword>
<accession>A0AAD7A7P3</accession>
<keyword evidence="10" id="KW-1015">Disulfide bond</keyword>
<dbReference type="InterPro" id="IPR005103">
    <property type="entry name" value="AA9_LPMO"/>
</dbReference>
<dbReference type="EMBL" id="JARIHO010000014">
    <property type="protein sequence ID" value="KAJ7350714.1"/>
    <property type="molecule type" value="Genomic_DNA"/>
</dbReference>
<feature type="chain" id="PRO_5042083646" description="lytic cellulose monooxygenase (C4-dehydrogenating)" evidence="17">
    <location>
        <begin position="20"/>
        <end position="339"/>
    </location>
</feature>
<keyword evidence="5 17" id="KW-0732">Signal</keyword>
<evidence type="ECO:0000256" key="17">
    <source>
        <dbReference type="SAM" id="SignalP"/>
    </source>
</evidence>
<dbReference type="GO" id="GO:0004497">
    <property type="term" value="F:monooxygenase activity"/>
    <property type="evidence" value="ECO:0007669"/>
    <property type="project" value="UniProtKB-KW"/>
</dbReference>
<keyword evidence="7" id="KW-0560">Oxidoreductase</keyword>
<keyword evidence="4" id="KW-0479">Metal-binding</keyword>
<evidence type="ECO:0000256" key="16">
    <source>
        <dbReference type="SAM" id="MobiDB-lite"/>
    </source>
</evidence>
<evidence type="ECO:0000256" key="2">
    <source>
        <dbReference type="ARBA" id="ARBA00004613"/>
    </source>
</evidence>
<comment type="subcellular location">
    <subcellularLocation>
        <location evidence="2">Secreted</location>
    </subcellularLocation>
</comment>
<keyword evidence="11" id="KW-0119">Carbohydrate metabolism</keyword>
<dbReference type="CDD" id="cd21175">
    <property type="entry name" value="LPMO_AA9"/>
    <property type="match status" value="1"/>
</dbReference>
<dbReference type="PANTHER" id="PTHR33353">
    <property type="entry name" value="PUTATIVE (AFU_ORTHOLOGUE AFUA_1G12560)-RELATED"/>
    <property type="match status" value="1"/>
</dbReference>
<dbReference type="GO" id="GO:0030245">
    <property type="term" value="P:cellulose catabolic process"/>
    <property type="evidence" value="ECO:0007669"/>
    <property type="project" value="UniProtKB-KW"/>
</dbReference>
<evidence type="ECO:0000313" key="20">
    <source>
        <dbReference type="Proteomes" id="UP001218218"/>
    </source>
</evidence>
<comment type="catalytic activity">
    <reaction evidence="14">
        <text>[(1-&gt;4)-beta-D-glucosyl]n+m + reduced acceptor + O2 = 4-dehydro-beta-D-glucosyl-[(1-&gt;4)-beta-D-glucosyl]n-1 + [(1-&gt;4)-beta-D-glucosyl]m + acceptor + H2O.</text>
        <dbReference type="EC" id="1.14.99.56"/>
    </reaction>
</comment>
<keyword evidence="6" id="KW-0136">Cellulose degradation</keyword>
<evidence type="ECO:0000256" key="6">
    <source>
        <dbReference type="ARBA" id="ARBA00023001"/>
    </source>
</evidence>
<reference evidence="19" key="1">
    <citation type="submission" date="2023-03" db="EMBL/GenBank/DDBJ databases">
        <title>Massive genome expansion in bonnet fungi (Mycena s.s.) driven by repeated elements and novel gene families across ecological guilds.</title>
        <authorList>
            <consortium name="Lawrence Berkeley National Laboratory"/>
            <person name="Harder C.B."/>
            <person name="Miyauchi S."/>
            <person name="Viragh M."/>
            <person name="Kuo A."/>
            <person name="Thoen E."/>
            <person name="Andreopoulos B."/>
            <person name="Lu D."/>
            <person name="Skrede I."/>
            <person name="Drula E."/>
            <person name="Henrissat B."/>
            <person name="Morin E."/>
            <person name="Kohler A."/>
            <person name="Barry K."/>
            <person name="LaButti K."/>
            <person name="Morin E."/>
            <person name="Salamov A."/>
            <person name="Lipzen A."/>
            <person name="Mereny Z."/>
            <person name="Hegedus B."/>
            <person name="Baldrian P."/>
            <person name="Stursova M."/>
            <person name="Weitz H."/>
            <person name="Taylor A."/>
            <person name="Grigoriev I.V."/>
            <person name="Nagy L.G."/>
            <person name="Martin F."/>
            <person name="Kauserud H."/>
        </authorList>
    </citation>
    <scope>NUCLEOTIDE SEQUENCE</scope>
    <source>
        <strain evidence="19">CBHHK002</strain>
    </source>
</reference>
<dbReference type="Proteomes" id="UP001218218">
    <property type="component" value="Unassembled WGS sequence"/>
</dbReference>
<evidence type="ECO:0000256" key="8">
    <source>
        <dbReference type="ARBA" id="ARBA00023008"/>
    </source>
</evidence>
<evidence type="ECO:0000256" key="11">
    <source>
        <dbReference type="ARBA" id="ARBA00023277"/>
    </source>
</evidence>
<evidence type="ECO:0000313" key="19">
    <source>
        <dbReference type="EMBL" id="KAJ7350714.1"/>
    </source>
</evidence>
<keyword evidence="20" id="KW-1185">Reference proteome</keyword>
<evidence type="ECO:0000256" key="7">
    <source>
        <dbReference type="ARBA" id="ARBA00023002"/>
    </source>
</evidence>
<evidence type="ECO:0000256" key="12">
    <source>
        <dbReference type="ARBA" id="ARBA00023326"/>
    </source>
</evidence>
<comment type="caution">
    <text evidence="19">The sequence shown here is derived from an EMBL/GenBank/DDBJ whole genome shotgun (WGS) entry which is preliminary data.</text>
</comment>
<organism evidence="19 20">
    <name type="scientific">Mycena albidolilacea</name>
    <dbReference type="NCBI Taxonomy" id="1033008"/>
    <lineage>
        <taxon>Eukaryota</taxon>
        <taxon>Fungi</taxon>
        <taxon>Dikarya</taxon>
        <taxon>Basidiomycota</taxon>
        <taxon>Agaricomycotina</taxon>
        <taxon>Agaricomycetes</taxon>
        <taxon>Agaricomycetidae</taxon>
        <taxon>Agaricales</taxon>
        <taxon>Marasmiineae</taxon>
        <taxon>Mycenaceae</taxon>
        <taxon>Mycena</taxon>
    </lineage>
</organism>
<feature type="compositionally biased region" description="Low complexity" evidence="16">
    <location>
        <begin position="294"/>
        <end position="304"/>
    </location>
</feature>
<comment type="similarity">
    <text evidence="13">Belongs to the polysaccharide monooxygenase AA9 family.</text>
</comment>
<proteinExistence type="inferred from homology"/>
<evidence type="ECO:0000256" key="4">
    <source>
        <dbReference type="ARBA" id="ARBA00022723"/>
    </source>
</evidence>
<keyword evidence="3" id="KW-0964">Secreted</keyword>
<evidence type="ECO:0000256" key="14">
    <source>
        <dbReference type="ARBA" id="ARBA00045077"/>
    </source>
</evidence>
<evidence type="ECO:0000256" key="1">
    <source>
        <dbReference type="ARBA" id="ARBA00001973"/>
    </source>
</evidence>
<dbReference type="Pfam" id="PF03443">
    <property type="entry name" value="AA9"/>
    <property type="match status" value="1"/>
</dbReference>
<evidence type="ECO:0000256" key="3">
    <source>
        <dbReference type="ARBA" id="ARBA00022525"/>
    </source>
</evidence>
<dbReference type="EC" id="1.14.99.56" evidence="15"/>
<dbReference type="GO" id="GO:0046872">
    <property type="term" value="F:metal ion binding"/>
    <property type="evidence" value="ECO:0007669"/>
    <property type="project" value="UniProtKB-KW"/>
</dbReference>
<name>A0AAD7A7P3_9AGAR</name>
<keyword evidence="19" id="KW-0378">Hydrolase</keyword>
<sequence>MHCVSLLVGVLASTSLVAGHGQVKQVTHGGKSNTGPNIYFSGDSANSKTATRVMYKASSPAYVLPGGFTDNSQMSCEGSAKGPAPATISVNAGDEIDIYWEGATGELKNKPGTGSVTAYNPWVHAMGFVFDYITSCKGSCNTFDATNAGWTKLAHAGIDMSKTISSGLRATMKGKPEQYYPTSGPGLWAMAKLVQDGSKWTVKIPSSLKTGQYIIRHELAAVHNPKNSNPTTGPQLYIACIQIDVKNGGSASLPAGTQAKSLYLPDGAFANTNVLSKSFNPAKVPIPGPPVWDGVSSSSSNGSKKVARADSTEPSRRRRSGTKRAKRSHNQNEPLRRTV</sequence>
<feature type="region of interest" description="Disordered" evidence="16">
    <location>
        <begin position="282"/>
        <end position="339"/>
    </location>
</feature>
<dbReference type="InterPro" id="IPR049892">
    <property type="entry name" value="AA9"/>
</dbReference>
<dbReference type="PANTHER" id="PTHR33353:SF10">
    <property type="entry name" value="ENDO-BETA-1,4-GLUCANASE D"/>
    <property type="match status" value="1"/>
</dbReference>
<evidence type="ECO:0000259" key="18">
    <source>
        <dbReference type="Pfam" id="PF03443"/>
    </source>
</evidence>
<feature type="compositionally biased region" description="Basic residues" evidence="16">
    <location>
        <begin position="316"/>
        <end position="329"/>
    </location>
</feature>
<dbReference type="GO" id="GO:0005576">
    <property type="term" value="C:extracellular region"/>
    <property type="evidence" value="ECO:0007669"/>
    <property type="project" value="UniProtKB-SubCell"/>
</dbReference>
<dbReference type="Gene3D" id="2.70.50.70">
    <property type="match status" value="1"/>
</dbReference>
<evidence type="ECO:0000256" key="15">
    <source>
        <dbReference type="ARBA" id="ARBA00047174"/>
    </source>
</evidence>
<keyword evidence="9" id="KW-0503">Monooxygenase</keyword>